<dbReference type="RefSeq" id="WP_250098189.1">
    <property type="nucleotide sequence ID" value="NZ_JAKRYL010000027.1"/>
</dbReference>
<reference evidence="2" key="1">
    <citation type="submission" date="2022-02" db="EMBL/GenBank/DDBJ databases">
        <title>Halalkalibacter sp. nov. isolated from Lonar Lake, India.</title>
        <authorList>
            <person name="Joshi A."/>
            <person name="Thite S."/>
            <person name="Lodha T."/>
        </authorList>
    </citation>
    <scope>NUCLEOTIDE SEQUENCE</scope>
    <source>
        <strain evidence="2">MEB205</strain>
    </source>
</reference>
<sequence length="54" mass="6143">MGKRSMNFQAGHEYKSPFDSPRASPKHASKQIGGETQMSQTDIKVRLHRKAETR</sequence>
<proteinExistence type="predicted"/>
<gene>
    <name evidence="2" type="ORF">MF646_19605</name>
</gene>
<dbReference type="EMBL" id="JAKRYL010000027">
    <property type="protein sequence ID" value="MCL7749327.1"/>
    <property type="molecule type" value="Genomic_DNA"/>
</dbReference>
<organism evidence="2 3">
    <name type="scientific">Halalkalibacter alkaliphilus</name>
    <dbReference type="NCBI Taxonomy" id="2917993"/>
    <lineage>
        <taxon>Bacteria</taxon>
        <taxon>Bacillati</taxon>
        <taxon>Bacillota</taxon>
        <taxon>Bacilli</taxon>
        <taxon>Bacillales</taxon>
        <taxon>Bacillaceae</taxon>
        <taxon>Halalkalibacter</taxon>
    </lineage>
</organism>
<evidence type="ECO:0000313" key="3">
    <source>
        <dbReference type="Proteomes" id="UP001139150"/>
    </source>
</evidence>
<feature type="region of interest" description="Disordered" evidence="1">
    <location>
        <begin position="1"/>
        <end position="54"/>
    </location>
</feature>
<name>A0A9X2CWF9_9BACI</name>
<dbReference type="InterPro" id="IPR025413">
    <property type="entry name" value="YpzG-like"/>
</dbReference>
<dbReference type="Proteomes" id="UP001139150">
    <property type="component" value="Unassembled WGS sequence"/>
</dbReference>
<keyword evidence="3" id="KW-1185">Reference proteome</keyword>
<accession>A0A9X2CWF9</accession>
<evidence type="ECO:0000256" key="1">
    <source>
        <dbReference type="SAM" id="MobiDB-lite"/>
    </source>
</evidence>
<protein>
    <submittedName>
        <fullName evidence="2">YpzG family protein</fullName>
    </submittedName>
</protein>
<dbReference type="AlphaFoldDB" id="A0A9X2CWF9"/>
<evidence type="ECO:0000313" key="2">
    <source>
        <dbReference type="EMBL" id="MCL7749327.1"/>
    </source>
</evidence>
<dbReference type="Pfam" id="PF14139">
    <property type="entry name" value="YpzG"/>
    <property type="match status" value="1"/>
</dbReference>
<comment type="caution">
    <text evidence="2">The sequence shown here is derived from an EMBL/GenBank/DDBJ whole genome shotgun (WGS) entry which is preliminary data.</text>
</comment>